<dbReference type="SUPFAM" id="SSF46785">
    <property type="entry name" value="Winged helix' DNA-binding domain"/>
    <property type="match status" value="1"/>
</dbReference>
<dbReference type="InterPro" id="IPR051081">
    <property type="entry name" value="HTH_MetalResp_TranReg"/>
</dbReference>
<name>A0A239K2W4_9ACTN</name>
<evidence type="ECO:0000256" key="1">
    <source>
        <dbReference type="ARBA" id="ARBA00023015"/>
    </source>
</evidence>
<gene>
    <name evidence="6" type="ORF">SAMN05421812_103253</name>
</gene>
<keyword evidence="7" id="KW-1185">Reference proteome</keyword>
<dbReference type="CDD" id="cd00090">
    <property type="entry name" value="HTH_ARSR"/>
    <property type="match status" value="1"/>
</dbReference>
<evidence type="ECO:0000256" key="2">
    <source>
        <dbReference type="ARBA" id="ARBA00023125"/>
    </source>
</evidence>
<proteinExistence type="predicted"/>
<protein>
    <submittedName>
        <fullName evidence="6">DNA-binding transcriptional regulator, ArsR family</fullName>
    </submittedName>
</protein>
<keyword evidence="1" id="KW-0805">Transcription regulation</keyword>
<dbReference type="Pfam" id="PF12840">
    <property type="entry name" value="HTH_20"/>
    <property type="match status" value="1"/>
</dbReference>
<sequence length="251" mass="26094">MAERHVRQVTDSRVLAAMSHPLRRRLLDVLAVYGPQPVGALAERTGQAPANISHHMKVMRECDLVEEAPELARDRRERWWRPVSAGLRWSGRDFEDDAGEAAVLRAAESLNLDHQVGLVREWYGAPDAEQAVWGESAFAADRWLHLTPAELVELSRDIVAVLDRWSARTTAAGSAGDSAAGGPGGSAAGGPGGNPAGNPVGGAAGNPAEGAAGNPAGGAGGNAANDASGSAGDEELRRPVFVFAHGIPATP</sequence>
<dbReference type="GO" id="GO:0003700">
    <property type="term" value="F:DNA-binding transcription factor activity"/>
    <property type="evidence" value="ECO:0007669"/>
    <property type="project" value="InterPro"/>
</dbReference>
<keyword evidence="3" id="KW-0804">Transcription</keyword>
<feature type="region of interest" description="Disordered" evidence="4">
    <location>
        <begin position="172"/>
        <end position="236"/>
    </location>
</feature>
<dbReference type="AlphaFoldDB" id="A0A239K2W4"/>
<dbReference type="InterPro" id="IPR011991">
    <property type="entry name" value="ArsR-like_HTH"/>
</dbReference>
<evidence type="ECO:0000259" key="5">
    <source>
        <dbReference type="SMART" id="SM00418"/>
    </source>
</evidence>
<evidence type="ECO:0000313" key="7">
    <source>
        <dbReference type="Proteomes" id="UP000198362"/>
    </source>
</evidence>
<reference evidence="6 7" key="1">
    <citation type="submission" date="2017-06" db="EMBL/GenBank/DDBJ databases">
        <authorList>
            <person name="Kim H.J."/>
            <person name="Triplett B.A."/>
        </authorList>
    </citation>
    <scope>NUCLEOTIDE SEQUENCE [LARGE SCALE GENOMIC DNA]</scope>
    <source>
        <strain evidence="6 7">CGMCC 4.5593</strain>
    </source>
</reference>
<feature type="domain" description="HTH arsR-type" evidence="5">
    <location>
        <begin position="13"/>
        <end position="103"/>
    </location>
</feature>
<accession>A0A239K2W4</accession>
<dbReference type="OrthoDB" id="7945987at2"/>
<dbReference type="EMBL" id="FZPH01000003">
    <property type="protein sequence ID" value="SNT12022.1"/>
    <property type="molecule type" value="Genomic_DNA"/>
</dbReference>
<evidence type="ECO:0000256" key="4">
    <source>
        <dbReference type="SAM" id="MobiDB-lite"/>
    </source>
</evidence>
<feature type="compositionally biased region" description="Low complexity" evidence="4">
    <location>
        <begin position="205"/>
        <end position="214"/>
    </location>
</feature>
<dbReference type="Gene3D" id="1.10.10.10">
    <property type="entry name" value="Winged helix-like DNA-binding domain superfamily/Winged helix DNA-binding domain"/>
    <property type="match status" value="1"/>
</dbReference>
<dbReference type="InterPro" id="IPR001845">
    <property type="entry name" value="HTH_ArsR_DNA-bd_dom"/>
</dbReference>
<dbReference type="Proteomes" id="UP000198362">
    <property type="component" value="Unassembled WGS sequence"/>
</dbReference>
<dbReference type="InterPro" id="IPR036388">
    <property type="entry name" value="WH-like_DNA-bd_sf"/>
</dbReference>
<dbReference type="PANTHER" id="PTHR33154:SF15">
    <property type="entry name" value="REGULATORY PROTEIN ARSR"/>
    <property type="match status" value="1"/>
</dbReference>
<feature type="compositionally biased region" description="Gly residues" evidence="4">
    <location>
        <begin position="179"/>
        <end position="204"/>
    </location>
</feature>
<keyword evidence="2 6" id="KW-0238">DNA-binding</keyword>
<dbReference type="SMART" id="SM00418">
    <property type="entry name" value="HTH_ARSR"/>
    <property type="match status" value="1"/>
</dbReference>
<evidence type="ECO:0000313" key="6">
    <source>
        <dbReference type="EMBL" id="SNT12022.1"/>
    </source>
</evidence>
<dbReference type="RefSeq" id="WP_144022526.1">
    <property type="nucleotide sequence ID" value="NZ_FZPH01000003.1"/>
</dbReference>
<organism evidence="6 7">
    <name type="scientific">Asanoa hainanensis</name>
    <dbReference type="NCBI Taxonomy" id="560556"/>
    <lineage>
        <taxon>Bacteria</taxon>
        <taxon>Bacillati</taxon>
        <taxon>Actinomycetota</taxon>
        <taxon>Actinomycetes</taxon>
        <taxon>Micromonosporales</taxon>
        <taxon>Micromonosporaceae</taxon>
        <taxon>Asanoa</taxon>
    </lineage>
</organism>
<evidence type="ECO:0000256" key="3">
    <source>
        <dbReference type="ARBA" id="ARBA00023163"/>
    </source>
</evidence>
<dbReference type="InterPro" id="IPR036390">
    <property type="entry name" value="WH_DNA-bd_sf"/>
</dbReference>
<dbReference type="GO" id="GO:0003677">
    <property type="term" value="F:DNA binding"/>
    <property type="evidence" value="ECO:0007669"/>
    <property type="project" value="UniProtKB-KW"/>
</dbReference>
<feature type="compositionally biased region" description="Low complexity" evidence="4">
    <location>
        <begin position="222"/>
        <end position="231"/>
    </location>
</feature>
<dbReference type="PANTHER" id="PTHR33154">
    <property type="entry name" value="TRANSCRIPTIONAL REGULATOR, ARSR FAMILY"/>
    <property type="match status" value="1"/>
</dbReference>